<evidence type="ECO:0000256" key="16">
    <source>
        <dbReference type="ARBA" id="ARBA00023136"/>
    </source>
</evidence>
<feature type="domain" description="Rieske" evidence="21">
    <location>
        <begin position="8"/>
        <end position="110"/>
    </location>
</feature>
<dbReference type="SMART" id="SM00198">
    <property type="entry name" value="SCP"/>
    <property type="match status" value="1"/>
</dbReference>
<dbReference type="GO" id="GO:0016020">
    <property type="term" value="C:membrane"/>
    <property type="evidence" value="ECO:0007669"/>
    <property type="project" value="UniProtKB-SubCell"/>
</dbReference>
<dbReference type="InterPro" id="IPR017941">
    <property type="entry name" value="Rieske_2Fe-2S"/>
</dbReference>
<keyword evidence="11" id="KW-0732">Signal</keyword>
<reference evidence="22" key="1">
    <citation type="submission" date="2025-08" db="UniProtKB">
        <authorList>
            <consortium name="Ensembl"/>
        </authorList>
    </citation>
    <scope>IDENTIFICATION</scope>
</reference>
<evidence type="ECO:0000256" key="12">
    <source>
        <dbReference type="ARBA" id="ARBA00022982"/>
    </source>
</evidence>
<evidence type="ECO:0000256" key="20">
    <source>
        <dbReference type="ARBA" id="ARBA00048491"/>
    </source>
</evidence>
<comment type="similarity">
    <text evidence="5">Belongs to the CMP-Neu5Ac hydroxylase family.</text>
</comment>
<keyword evidence="12" id="KW-0249">Electron transport</keyword>
<evidence type="ECO:0000256" key="9">
    <source>
        <dbReference type="ARBA" id="ARBA00022714"/>
    </source>
</evidence>
<dbReference type="InterPro" id="IPR002413">
    <property type="entry name" value="V5_allergen-like"/>
</dbReference>
<dbReference type="GO" id="GO:0046381">
    <property type="term" value="P:CMP-N-acetylneuraminate metabolic process"/>
    <property type="evidence" value="ECO:0007669"/>
    <property type="project" value="TreeGrafter"/>
</dbReference>
<evidence type="ECO:0000256" key="18">
    <source>
        <dbReference type="ARBA" id="ARBA00030460"/>
    </source>
</evidence>
<dbReference type="Pfam" id="PF00355">
    <property type="entry name" value="Rieske"/>
    <property type="match status" value="1"/>
</dbReference>
<keyword evidence="16" id="KW-0472">Membrane</keyword>
<name>A0A8C2ABZ6_CYPCA</name>
<dbReference type="GO" id="GO:0030338">
    <property type="term" value="F:CMP-N-acetylneuraminate monooxygenase activity"/>
    <property type="evidence" value="ECO:0007669"/>
    <property type="project" value="UniProtKB-EC"/>
</dbReference>
<evidence type="ECO:0000256" key="6">
    <source>
        <dbReference type="ARBA" id="ARBA00011904"/>
    </source>
</evidence>
<organism evidence="22 23">
    <name type="scientific">Cyprinus carpio</name>
    <name type="common">Common carp</name>
    <dbReference type="NCBI Taxonomy" id="7962"/>
    <lineage>
        <taxon>Eukaryota</taxon>
        <taxon>Metazoa</taxon>
        <taxon>Chordata</taxon>
        <taxon>Craniata</taxon>
        <taxon>Vertebrata</taxon>
        <taxon>Euteleostomi</taxon>
        <taxon>Actinopterygii</taxon>
        <taxon>Neopterygii</taxon>
        <taxon>Teleostei</taxon>
        <taxon>Ostariophysi</taxon>
        <taxon>Cypriniformes</taxon>
        <taxon>Cyprinidae</taxon>
        <taxon>Cyprininae</taxon>
        <taxon>Cyprinus</taxon>
    </lineage>
</organism>
<dbReference type="UniPathway" id="UPA00628"/>
<dbReference type="GO" id="GO:0006054">
    <property type="term" value="P:N-acetylneuraminate metabolic process"/>
    <property type="evidence" value="ECO:0007669"/>
    <property type="project" value="UniProtKB-UniPathway"/>
</dbReference>
<comment type="function">
    <text evidence="1">Sialic acids are components of carbohydrate chains of glycoconjugates and are involved in cell-cell recognition and cell-pathogen interactions. Catalyzes the conversion of CMP-N-acetylneuraminic acid (CMP-Neu5Ac) into its hydroxylated derivative CMP-N-glycolylneuraminic acid (CMP-Neu5Gc), a sialic acid abundantly expressed at the surface of many cells.</text>
</comment>
<dbReference type="SUPFAM" id="SSF50022">
    <property type="entry name" value="ISP domain"/>
    <property type="match status" value="1"/>
</dbReference>
<dbReference type="GO" id="GO:0005737">
    <property type="term" value="C:cytoplasm"/>
    <property type="evidence" value="ECO:0007669"/>
    <property type="project" value="TreeGrafter"/>
</dbReference>
<evidence type="ECO:0000256" key="19">
    <source>
        <dbReference type="ARBA" id="ARBA00033362"/>
    </source>
</evidence>
<dbReference type="Pfam" id="PF13483">
    <property type="entry name" value="Lactamase_B_3"/>
    <property type="match status" value="1"/>
</dbReference>
<evidence type="ECO:0000256" key="14">
    <source>
        <dbReference type="ARBA" id="ARBA00023004"/>
    </source>
</evidence>
<evidence type="ECO:0000256" key="1">
    <source>
        <dbReference type="ARBA" id="ARBA00003414"/>
    </source>
</evidence>
<evidence type="ECO:0000256" key="11">
    <source>
        <dbReference type="ARBA" id="ARBA00022729"/>
    </source>
</evidence>
<dbReference type="InterPro" id="IPR018244">
    <property type="entry name" value="Allrgn_V5/Tpx1_CS"/>
</dbReference>
<dbReference type="PANTHER" id="PTHR46522:SF1">
    <property type="entry name" value="INACTIVE CYTIDINE MONOPHOSPHATE-N-ACETYLNEURAMINIC ACID HYDROXYLASE"/>
    <property type="match status" value="1"/>
</dbReference>
<dbReference type="Gene3D" id="3.40.33.10">
    <property type="entry name" value="CAP"/>
    <property type="match status" value="1"/>
</dbReference>
<evidence type="ECO:0000259" key="21">
    <source>
        <dbReference type="PROSITE" id="PS51296"/>
    </source>
</evidence>
<dbReference type="PROSITE" id="PS01009">
    <property type="entry name" value="CRISP_1"/>
    <property type="match status" value="1"/>
</dbReference>
<dbReference type="InterPro" id="IPR014044">
    <property type="entry name" value="CAP_dom"/>
</dbReference>
<dbReference type="CDD" id="cd03473">
    <property type="entry name" value="Rieske_CMP_Neu5Ac_hydrolase_N"/>
    <property type="match status" value="1"/>
</dbReference>
<dbReference type="InterPro" id="IPR027033">
    <property type="entry name" value="Cnh"/>
</dbReference>
<proteinExistence type="inferred from homology"/>
<dbReference type="GO" id="GO:0046872">
    <property type="term" value="F:metal ion binding"/>
    <property type="evidence" value="ECO:0007669"/>
    <property type="project" value="UniProtKB-KW"/>
</dbReference>
<dbReference type="GO" id="GO:0051537">
    <property type="term" value="F:2 iron, 2 sulfur cluster binding"/>
    <property type="evidence" value="ECO:0007669"/>
    <property type="project" value="UniProtKB-KW"/>
</dbReference>
<protein>
    <recommendedName>
        <fullName evidence="7">Cytidine monophosphate-N-acetylneuraminic acid hydroxylase</fullName>
        <ecNumber evidence="6">1.14.18.2</ecNumber>
    </recommendedName>
    <alternativeName>
        <fullName evidence="19">CMP-N-acetylneuraminate monooxygenase</fullName>
    </alternativeName>
    <alternativeName>
        <fullName evidence="18">CMP-Neu5Ac hydroxylase</fullName>
    </alternativeName>
    <alternativeName>
        <fullName evidence="17">CMP-NeuAc hydroxylase</fullName>
    </alternativeName>
</protein>
<dbReference type="EC" id="1.14.18.2" evidence="6"/>
<dbReference type="PANTHER" id="PTHR46522">
    <property type="entry name" value="CYTIDINE MONOPHOSPHATE-N-ACETYLNEURAMINIC ACID HYDROXYLASE"/>
    <property type="match status" value="1"/>
</dbReference>
<dbReference type="AlphaFoldDB" id="A0A8C2ABZ6"/>
<evidence type="ECO:0000256" key="15">
    <source>
        <dbReference type="ARBA" id="ARBA00023014"/>
    </source>
</evidence>
<evidence type="ECO:0000256" key="10">
    <source>
        <dbReference type="ARBA" id="ARBA00022723"/>
    </source>
</evidence>
<dbReference type="SUPFAM" id="SSF56281">
    <property type="entry name" value="Metallo-hydrolase/oxidoreductase"/>
    <property type="match status" value="1"/>
</dbReference>
<dbReference type="PRINTS" id="PR00837">
    <property type="entry name" value="V5TPXLIKE"/>
</dbReference>
<dbReference type="CDD" id="cd05385">
    <property type="entry name" value="CAP_GLIPR1-like"/>
    <property type="match status" value="1"/>
</dbReference>
<evidence type="ECO:0000256" key="3">
    <source>
        <dbReference type="ARBA" id="ARBA00005141"/>
    </source>
</evidence>
<comment type="pathway">
    <text evidence="3">Amino-sugar metabolism; N-acetylneuraminate metabolism.</text>
</comment>
<dbReference type="Proteomes" id="UP000694700">
    <property type="component" value="Unplaced"/>
</dbReference>
<dbReference type="Ensembl" id="ENSCCRT00015106547.1">
    <property type="protein sequence ID" value="ENSCCRP00015103220.1"/>
    <property type="gene ID" value="ENSCCRG00015041246.1"/>
</dbReference>
<dbReference type="GO" id="GO:0005576">
    <property type="term" value="C:extracellular region"/>
    <property type="evidence" value="ECO:0007669"/>
    <property type="project" value="InterPro"/>
</dbReference>
<keyword evidence="10" id="KW-0479">Metal-binding</keyword>
<keyword evidence="15" id="KW-0411">Iron-sulfur</keyword>
<evidence type="ECO:0000256" key="13">
    <source>
        <dbReference type="ARBA" id="ARBA00023002"/>
    </source>
</evidence>
<dbReference type="InterPro" id="IPR001283">
    <property type="entry name" value="CRISP-related"/>
</dbReference>
<dbReference type="PRINTS" id="PR00838">
    <property type="entry name" value="V5ALLERGEN"/>
</dbReference>
<dbReference type="Gene3D" id="2.102.10.10">
    <property type="entry name" value="Rieske [2Fe-2S] iron-sulphur domain"/>
    <property type="match status" value="1"/>
</dbReference>
<dbReference type="InterPro" id="IPR035940">
    <property type="entry name" value="CAP_sf"/>
</dbReference>
<dbReference type="SUPFAM" id="SSF55797">
    <property type="entry name" value="PR-1-like"/>
    <property type="match status" value="1"/>
</dbReference>
<dbReference type="InterPro" id="IPR034121">
    <property type="entry name" value="SCP_GLIPR-1-like"/>
</dbReference>
<dbReference type="InterPro" id="IPR037339">
    <property type="entry name" value="CMP-Neu5Ac_hydroxylase_Rieske"/>
</dbReference>
<dbReference type="InterPro" id="IPR036866">
    <property type="entry name" value="RibonucZ/Hydroxyglut_hydro"/>
</dbReference>
<keyword evidence="13" id="KW-0560">Oxidoreductase</keyword>
<comment type="catalytic activity">
    <reaction evidence="20">
        <text>CMP-N-acetyl-beta-neuraminate + 2 Fe(II)-[cytochrome b5] + O2 + 2 H(+) = CMP-N-glycoloyl-beta-neuraminate + 2 Fe(III)-[cytochrome b5] + H2O</text>
        <dbReference type="Rhea" id="RHEA:16145"/>
        <dbReference type="Rhea" id="RHEA-COMP:10438"/>
        <dbReference type="Rhea" id="RHEA-COMP:10439"/>
        <dbReference type="ChEBI" id="CHEBI:15377"/>
        <dbReference type="ChEBI" id="CHEBI:15378"/>
        <dbReference type="ChEBI" id="CHEBI:15379"/>
        <dbReference type="ChEBI" id="CHEBI:29033"/>
        <dbReference type="ChEBI" id="CHEBI:29034"/>
        <dbReference type="ChEBI" id="CHEBI:57812"/>
        <dbReference type="ChEBI" id="CHEBI:58376"/>
        <dbReference type="EC" id="1.14.18.2"/>
    </reaction>
</comment>
<dbReference type="InterPro" id="IPR036922">
    <property type="entry name" value="Rieske_2Fe-2S_sf"/>
</dbReference>
<evidence type="ECO:0000256" key="5">
    <source>
        <dbReference type="ARBA" id="ARBA00010303"/>
    </source>
</evidence>
<evidence type="ECO:0000313" key="22">
    <source>
        <dbReference type="Ensembl" id="ENSCCRP00015103220.1"/>
    </source>
</evidence>
<dbReference type="Pfam" id="PF00188">
    <property type="entry name" value="CAP"/>
    <property type="match status" value="1"/>
</dbReference>
<evidence type="ECO:0000256" key="4">
    <source>
        <dbReference type="ARBA" id="ARBA00009923"/>
    </source>
</evidence>
<keyword evidence="8" id="KW-0813">Transport</keyword>
<accession>A0A8C2ABZ6</accession>
<evidence type="ECO:0000256" key="17">
    <source>
        <dbReference type="ARBA" id="ARBA00029883"/>
    </source>
</evidence>
<comment type="similarity">
    <text evidence="4">Belongs to the CRISP family.</text>
</comment>
<comment type="subcellular location">
    <subcellularLocation>
        <location evidence="2">Membrane</location>
    </subcellularLocation>
</comment>
<evidence type="ECO:0000256" key="2">
    <source>
        <dbReference type="ARBA" id="ARBA00004370"/>
    </source>
</evidence>
<evidence type="ECO:0000256" key="7">
    <source>
        <dbReference type="ARBA" id="ARBA00015403"/>
    </source>
</evidence>
<dbReference type="PROSITE" id="PS51296">
    <property type="entry name" value="RIESKE"/>
    <property type="match status" value="1"/>
</dbReference>
<dbReference type="Gene3D" id="3.60.15.10">
    <property type="entry name" value="Ribonuclease Z/Hydroxyacylglutathione hydrolase-like"/>
    <property type="match status" value="1"/>
</dbReference>
<sequence length="700" mass="79390">MTSQVSKTVLRLEAEDVRGLNDGINFKKNQEDGKCYIIYKVKDKIRACVNQCKHQGGLFIKDIEDLDGRTVRCTKHYWKLNVATMEYVNPPDSFMQDELEAVLSDTDGSLELVELNPPDPWTGEPREAQELHAGEITLTYITHACMELKAGNKRMMFDPWLTGPAFARGWWLLHEPPSDAMDRLSQADLIYISHMHSDHLSYPTLQRLSKKRPDIPIYVGDTSRPVFWYLEKSGVNLTNINVVPFGVWQNVDEHLRFMILMDGIHPEMDTCLIVEYKGHMILNTVDCTRPNNGRLPHGVDVMMSDFAGGASGFPMTFHGGKYTESWKADFIKNERKKLLNYKTQLVKSLQPKIYCPFAGYFTEAHPSDRYIKETNSKNSAADLNESIRKSCPNILTWTPVPGSVLDLALALKDPSNRFWNHFQTELPLSAPDWDRFLQIACETDVPNESSLVSCEPVFDITDPAFIKECVSEHNRHRANVNPEAANMRYMTWDEGLAVTARAWARFCIFKHNIHLKEVRRVHPTFTSVGENIWAGTPYSSFKPESAVMLWNNEDKDYNYDTKQCSKVCGHYTQIVWADSYKVGCAAQACPNGVAETRFSTVPGIIFVCNYATAGNYAGVSPYKRGASCSGCKQETCRAKLCQNSTRDALQSYNWTPDWDPALSSCGSSCVAVVIIRLISVPLMFACVYCLQRRYSLFAYE</sequence>
<keyword evidence="14" id="KW-0408">Iron</keyword>
<evidence type="ECO:0000256" key="8">
    <source>
        <dbReference type="ARBA" id="ARBA00022448"/>
    </source>
</evidence>
<dbReference type="FunFam" id="3.40.33.10:FF:000008">
    <property type="entry name" value="GLI pathogenesis-related 1 (Glioma)"/>
    <property type="match status" value="1"/>
</dbReference>
<evidence type="ECO:0000313" key="23">
    <source>
        <dbReference type="Proteomes" id="UP000694700"/>
    </source>
</evidence>
<keyword evidence="9" id="KW-0001">2Fe-2S</keyword>